<organism evidence="4 5">
    <name type="scientific">Natronincola peptidivorans</name>
    <dbReference type="NCBI Taxonomy" id="426128"/>
    <lineage>
        <taxon>Bacteria</taxon>
        <taxon>Bacillati</taxon>
        <taxon>Bacillota</taxon>
        <taxon>Clostridia</taxon>
        <taxon>Peptostreptococcales</taxon>
        <taxon>Natronincolaceae</taxon>
        <taxon>Natronincola</taxon>
    </lineage>
</organism>
<dbReference type="Proteomes" id="UP000199568">
    <property type="component" value="Unassembled WGS sequence"/>
</dbReference>
<dbReference type="InterPro" id="IPR050515">
    <property type="entry name" value="Beta-lactam/transpept"/>
</dbReference>
<dbReference type="InterPro" id="IPR054120">
    <property type="entry name" value="PBPA_dimer"/>
</dbReference>
<feature type="domain" description="Penicillin binding protein A dimerisation" evidence="3">
    <location>
        <begin position="54"/>
        <end position="134"/>
    </location>
</feature>
<dbReference type="AlphaFoldDB" id="A0A1H9ZMY5"/>
<gene>
    <name evidence="4" type="ORF">SAMN05660297_00618</name>
</gene>
<dbReference type="InterPro" id="IPR012338">
    <property type="entry name" value="Beta-lactam/transpept-like"/>
</dbReference>
<dbReference type="STRING" id="426128.SAMN05660297_00618"/>
<dbReference type="Pfam" id="PF00905">
    <property type="entry name" value="Transpeptidase"/>
    <property type="match status" value="1"/>
</dbReference>
<dbReference type="PANTHER" id="PTHR30627">
    <property type="entry name" value="PEPTIDOGLYCAN D,D-TRANSPEPTIDASE"/>
    <property type="match status" value="1"/>
</dbReference>
<dbReference type="OrthoDB" id="9766847at2"/>
<dbReference type="Gene3D" id="3.90.1310.10">
    <property type="entry name" value="Penicillin-binding protein 2a (Domain 2)"/>
    <property type="match status" value="1"/>
</dbReference>
<dbReference type="RefSeq" id="WP_090439172.1">
    <property type="nucleotide sequence ID" value="NZ_FOHU01000002.1"/>
</dbReference>
<dbReference type="GO" id="GO:0071555">
    <property type="term" value="P:cell wall organization"/>
    <property type="evidence" value="ECO:0007669"/>
    <property type="project" value="TreeGrafter"/>
</dbReference>
<dbReference type="GO" id="GO:0005886">
    <property type="term" value="C:plasma membrane"/>
    <property type="evidence" value="ECO:0007669"/>
    <property type="project" value="TreeGrafter"/>
</dbReference>
<keyword evidence="4" id="KW-0808">Transferase</keyword>
<sequence length="469" mass="51739">MESNKKIIHLIVVISLLFLSIIGYLTYFQIFRATAILDNPYNKRQWEREDNTLRGRIYDRNGVVLAESDVVNERPVRSYPHNQLYSHVIGYSYKQYGRSAIESHYNQQLMALNPESPVARIREQLAGDMIKGNDLILTIDHEIQRTAERLLQGKMGSIVVINSTTGEILSMVSKPDFNPNTLVTDWGQLVNDERSPLMNRSTNGLYAPGSTYKTVITAAILENIYIIDENYDCTGSIIIDGYSLSDYGNTAHGSLDLTESLVVSCNTNFARMTVDLEGEKIREISRKFFMDRPIQGDIPIKQSRFPYGDAIEPTDLAAIGIGQGRLQVTPLHMALIASTFANDGIMMNPYIIGEVQSPQGRALERGSQQENRVVSHEIAEEIRAMMIAVVERGTGRRAAIPGAVVGGKTGTAENETGRSHAWFIGFANRGETQVAVAVILESQGEAGGVAAAPIAGEIMQEALRRGGTN</sequence>
<evidence type="ECO:0000313" key="4">
    <source>
        <dbReference type="EMBL" id="SES82551.1"/>
    </source>
</evidence>
<evidence type="ECO:0000259" key="3">
    <source>
        <dbReference type="Pfam" id="PF21922"/>
    </source>
</evidence>
<protein>
    <submittedName>
        <fullName evidence="4">Peptidoglycan glycosyltransferase</fullName>
    </submittedName>
</protein>
<feature type="transmembrane region" description="Helical" evidence="1">
    <location>
        <begin position="7"/>
        <end position="27"/>
    </location>
</feature>
<keyword evidence="1" id="KW-0812">Transmembrane</keyword>
<reference evidence="4 5" key="1">
    <citation type="submission" date="2016-10" db="EMBL/GenBank/DDBJ databases">
        <authorList>
            <person name="de Groot N.N."/>
        </authorList>
    </citation>
    <scope>NUCLEOTIDE SEQUENCE [LARGE SCALE GENOMIC DNA]</scope>
    <source>
        <strain evidence="4 5">DSM 18979</strain>
    </source>
</reference>
<dbReference type="GO" id="GO:0008658">
    <property type="term" value="F:penicillin binding"/>
    <property type="evidence" value="ECO:0007669"/>
    <property type="project" value="InterPro"/>
</dbReference>
<dbReference type="Gene3D" id="3.40.710.10">
    <property type="entry name" value="DD-peptidase/beta-lactamase superfamily"/>
    <property type="match status" value="1"/>
</dbReference>
<accession>A0A1H9ZMY5</accession>
<name>A0A1H9ZMY5_9FIRM</name>
<evidence type="ECO:0000259" key="2">
    <source>
        <dbReference type="Pfam" id="PF00905"/>
    </source>
</evidence>
<dbReference type="GO" id="GO:0016740">
    <property type="term" value="F:transferase activity"/>
    <property type="evidence" value="ECO:0007669"/>
    <property type="project" value="UniProtKB-KW"/>
</dbReference>
<proteinExistence type="predicted"/>
<keyword evidence="1" id="KW-1133">Transmembrane helix</keyword>
<evidence type="ECO:0000256" key="1">
    <source>
        <dbReference type="SAM" id="Phobius"/>
    </source>
</evidence>
<dbReference type="InterPro" id="IPR001460">
    <property type="entry name" value="PCN-bd_Tpept"/>
</dbReference>
<dbReference type="EMBL" id="FOHU01000002">
    <property type="protein sequence ID" value="SES82551.1"/>
    <property type="molecule type" value="Genomic_DNA"/>
</dbReference>
<keyword evidence="1" id="KW-0472">Membrane</keyword>
<dbReference type="SUPFAM" id="SSF56601">
    <property type="entry name" value="beta-lactamase/transpeptidase-like"/>
    <property type="match status" value="1"/>
</dbReference>
<evidence type="ECO:0000313" key="5">
    <source>
        <dbReference type="Proteomes" id="UP000199568"/>
    </source>
</evidence>
<feature type="domain" description="Penicillin-binding protein transpeptidase" evidence="2">
    <location>
        <begin position="156"/>
        <end position="460"/>
    </location>
</feature>
<dbReference type="Pfam" id="PF21922">
    <property type="entry name" value="PBP_dimer_2"/>
    <property type="match status" value="1"/>
</dbReference>
<dbReference type="SUPFAM" id="SSF56519">
    <property type="entry name" value="Penicillin binding protein dimerisation domain"/>
    <property type="match status" value="1"/>
</dbReference>
<dbReference type="PANTHER" id="PTHR30627:SF24">
    <property type="entry name" value="PENICILLIN-BINDING PROTEIN 4B"/>
    <property type="match status" value="1"/>
</dbReference>
<keyword evidence="5" id="KW-1185">Reference proteome</keyword>
<dbReference type="InterPro" id="IPR036138">
    <property type="entry name" value="PBP_dimer_sf"/>
</dbReference>